<keyword evidence="1" id="KW-0732">Signal</keyword>
<evidence type="ECO:0000256" key="1">
    <source>
        <dbReference type="SAM" id="SignalP"/>
    </source>
</evidence>
<organism evidence="2 3">
    <name type="scientific">Trametes coccinea (strain BRFM310)</name>
    <name type="common">Pycnoporus coccineus</name>
    <dbReference type="NCBI Taxonomy" id="1353009"/>
    <lineage>
        <taxon>Eukaryota</taxon>
        <taxon>Fungi</taxon>
        <taxon>Dikarya</taxon>
        <taxon>Basidiomycota</taxon>
        <taxon>Agaricomycotina</taxon>
        <taxon>Agaricomycetes</taxon>
        <taxon>Polyporales</taxon>
        <taxon>Polyporaceae</taxon>
        <taxon>Trametes</taxon>
    </lineage>
</organism>
<dbReference type="PROSITE" id="PS51257">
    <property type="entry name" value="PROKAR_LIPOPROTEIN"/>
    <property type="match status" value="1"/>
</dbReference>
<feature type="chain" id="PRO_5012124190" evidence="1">
    <location>
        <begin position="25"/>
        <end position="119"/>
    </location>
</feature>
<feature type="signal peptide" evidence="1">
    <location>
        <begin position="1"/>
        <end position="24"/>
    </location>
</feature>
<gene>
    <name evidence="2" type="ORF">PYCCODRAFT_1438496</name>
</gene>
<evidence type="ECO:0000313" key="3">
    <source>
        <dbReference type="Proteomes" id="UP000193067"/>
    </source>
</evidence>
<keyword evidence="3" id="KW-1185">Reference proteome</keyword>
<protein>
    <submittedName>
        <fullName evidence="2">Uncharacterized protein</fullName>
    </submittedName>
</protein>
<name>A0A1Y2IDZ6_TRAC3</name>
<dbReference type="Proteomes" id="UP000193067">
    <property type="component" value="Unassembled WGS sequence"/>
</dbReference>
<dbReference type="InterPro" id="IPR048508">
    <property type="entry name" value="LDL"/>
</dbReference>
<evidence type="ECO:0000313" key="2">
    <source>
        <dbReference type="EMBL" id="OSC99306.1"/>
    </source>
</evidence>
<dbReference type="EMBL" id="KZ084129">
    <property type="protein sequence ID" value="OSC99306.1"/>
    <property type="molecule type" value="Genomic_DNA"/>
</dbReference>
<proteinExistence type="predicted"/>
<dbReference type="OrthoDB" id="2730350at2759"/>
<accession>A0A1Y2IDZ6</accession>
<dbReference type="Pfam" id="PF21691">
    <property type="entry name" value="LDL"/>
    <property type="match status" value="1"/>
</dbReference>
<dbReference type="AlphaFoldDB" id="A0A1Y2IDZ6"/>
<reference evidence="2 3" key="1">
    <citation type="journal article" date="2015" name="Biotechnol. Biofuels">
        <title>Enhanced degradation of softwood versus hardwood by the white-rot fungus Pycnoporus coccineus.</title>
        <authorList>
            <person name="Couturier M."/>
            <person name="Navarro D."/>
            <person name="Chevret D."/>
            <person name="Henrissat B."/>
            <person name="Piumi F."/>
            <person name="Ruiz-Duenas F.J."/>
            <person name="Martinez A.T."/>
            <person name="Grigoriev I.V."/>
            <person name="Riley R."/>
            <person name="Lipzen A."/>
            <person name="Berrin J.G."/>
            <person name="Master E.R."/>
            <person name="Rosso M.N."/>
        </authorList>
    </citation>
    <scope>NUCLEOTIDE SEQUENCE [LARGE SCALE GENOMIC DNA]</scope>
    <source>
        <strain evidence="2 3">BRFM310</strain>
    </source>
</reference>
<sequence>MQFKLTAFAALAATLAAIAPSSLAATCYSSGGCQECESRDSIASARQAFCGSSDWNHSNTLNWGWARITLNGRFATQQECYDGFENIIDQCYGKKDGGKYTYDYNGDSASLDVDFCECE</sequence>
<dbReference type="CDD" id="cd22811">
    <property type="entry name" value="agbl-like"/>
    <property type="match status" value="1"/>
</dbReference>